<reference evidence="1" key="1">
    <citation type="submission" date="2021-01" db="EMBL/GenBank/DDBJ databases">
        <authorList>
            <consortium name="Genoscope - CEA"/>
            <person name="William W."/>
        </authorList>
    </citation>
    <scope>NUCLEOTIDE SEQUENCE</scope>
</reference>
<dbReference type="EMBL" id="CAJJDO010000014">
    <property type="protein sequence ID" value="CAD8145315.1"/>
    <property type="molecule type" value="Genomic_DNA"/>
</dbReference>
<dbReference type="Proteomes" id="UP000689195">
    <property type="component" value="Unassembled WGS sequence"/>
</dbReference>
<comment type="caution">
    <text evidence="1">The sequence shown here is derived from an EMBL/GenBank/DDBJ whole genome shotgun (WGS) entry which is preliminary data.</text>
</comment>
<name>A0A8S1SWL1_9CILI</name>
<gene>
    <name evidence="1" type="ORF">PPENT_87.1.T0140181</name>
</gene>
<organism evidence="1 2">
    <name type="scientific">Paramecium pentaurelia</name>
    <dbReference type="NCBI Taxonomy" id="43138"/>
    <lineage>
        <taxon>Eukaryota</taxon>
        <taxon>Sar</taxon>
        <taxon>Alveolata</taxon>
        <taxon>Ciliophora</taxon>
        <taxon>Intramacronucleata</taxon>
        <taxon>Oligohymenophorea</taxon>
        <taxon>Peniculida</taxon>
        <taxon>Parameciidae</taxon>
        <taxon>Paramecium</taxon>
    </lineage>
</organism>
<dbReference type="AlphaFoldDB" id="A0A8S1SWL1"/>
<keyword evidence="2" id="KW-1185">Reference proteome</keyword>
<proteinExistence type="predicted"/>
<dbReference type="OrthoDB" id="10325815at2759"/>
<evidence type="ECO:0000313" key="1">
    <source>
        <dbReference type="EMBL" id="CAD8145315.1"/>
    </source>
</evidence>
<sequence length="485" mass="58357">MKINSIREITIQLDKYYQDDLQRFKKLNKQKVKDEGLLQKEQNLLKEWDYYKQSNINYIATHTIQSETLKICLCEFKRKRQTTMEFWIKVAYDLMNEQKFGRVIRTKLFGQFYKNQNDLIFQLIHRQWPKRWCSIEDDSCLNLEIIQLYLEYLPIRLFLQQNINEQTNILVDIRRMPYLQENYIFRFAIKQELFFPSVKYSGYQMLQQITNSANIFCTQYISFIKCITPLIIPILNLMICNKSEGRTINLYGTQYQFIFDLLLSLKIIGANKIECIKNSTRSIKTYDQLQKYKLKNQMSEIIITNMEQYHINIDVLNDIRDNLKNGYLAIIDQIGKQNEGIQKRLIIICSSKQLNFGNIDHKISFQKLPDQDIEQILLRCDYQFLIFYTNMLFNYHELEYQIDKFRQRNAQIMICMWSYVFSQFFLKNQDILQINDVNITKQEVSTQNQIEEPLILLSDIEEQITPQDNQITRKKMQNIEMGQLQ</sequence>
<accession>A0A8S1SWL1</accession>
<evidence type="ECO:0000313" key="2">
    <source>
        <dbReference type="Proteomes" id="UP000689195"/>
    </source>
</evidence>
<protein>
    <submittedName>
        <fullName evidence="1">Uncharacterized protein</fullName>
    </submittedName>
</protein>